<proteinExistence type="predicted"/>
<protein>
    <submittedName>
        <fullName evidence="1">Uncharacterized protein</fullName>
    </submittedName>
</protein>
<dbReference type="AlphaFoldDB" id="A0A4Q1JM73"/>
<comment type="caution">
    <text evidence="1">The sequence shown here is derived from an EMBL/GenBank/DDBJ whole genome shotgun (WGS) entry which is preliminary data.</text>
</comment>
<name>A0A4Q1JM73_9BACT</name>
<evidence type="ECO:0000313" key="1">
    <source>
        <dbReference type="EMBL" id="RXQ95647.1"/>
    </source>
</evidence>
<keyword evidence="2" id="KW-1185">Reference proteome</keyword>
<dbReference type="OrthoDB" id="1113774at2"/>
<evidence type="ECO:0000313" key="2">
    <source>
        <dbReference type="Proteomes" id="UP000289703"/>
    </source>
</evidence>
<reference evidence="1 2" key="1">
    <citation type="submission" date="2019-01" db="EMBL/GenBank/DDBJ databases">
        <title>Ancylomarina salipaludis sp. nov., isolated from a salt marsh.</title>
        <authorList>
            <person name="Yoon J.-H."/>
        </authorList>
    </citation>
    <scope>NUCLEOTIDE SEQUENCE [LARGE SCALE GENOMIC DNA]</scope>
    <source>
        <strain evidence="1 2">SHSM-M15</strain>
    </source>
</reference>
<organism evidence="1 2">
    <name type="scientific">Ancylomarina salipaludis</name>
    <dbReference type="NCBI Taxonomy" id="2501299"/>
    <lineage>
        <taxon>Bacteria</taxon>
        <taxon>Pseudomonadati</taxon>
        <taxon>Bacteroidota</taxon>
        <taxon>Bacteroidia</taxon>
        <taxon>Marinilabiliales</taxon>
        <taxon>Marinifilaceae</taxon>
        <taxon>Ancylomarina</taxon>
    </lineage>
</organism>
<accession>A0A4Q1JM73</accession>
<gene>
    <name evidence="1" type="ORF">EO244_07240</name>
</gene>
<dbReference type="EMBL" id="SAXA01000005">
    <property type="protein sequence ID" value="RXQ95647.1"/>
    <property type="molecule type" value="Genomic_DNA"/>
</dbReference>
<dbReference type="RefSeq" id="WP_129253986.1">
    <property type="nucleotide sequence ID" value="NZ_SAXA01000005.1"/>
</dbReference>
<sequence length="209" mass="24912">MRNLFFIVACLLISIVIGLFSPLISPELFNFVKPPEAKDSEYTELVELAPESNSIESHSNPEIKKEKEAQIPIKVKTSPSDTISDENYVEELPPETLFRINRYGKWEFWNYYRDVSHMSFSKKMRNLYEETYGIKNIKDSKFKYSIHVFASKNATRMSLLRLTGLYENYDNDEHLYRYFYRSYDNYWVCRRELRDVRSKGFPDAYIVKL</sequence>
<dbReference type="Proteomes" id="UP000289703">
    <property type="component" value="Unassembled WGS sequence"/>
</dbReference>